<feature type="transmembrane region" description="Helical" evidence="1">
    <location>
        <begin position="130"/>
        <end position="151"/>
    </location>
</feature>
<dbReference type="EMBL" id="BLLF01003347">
    <property type="protein sequence ID" value="GFH27092.1"/>
    <property type="molecule type" value="Genomic_DNA"/>
</dbReference>
<feature type="non-terminal residue" evidence="3">
    <location>
        <position position="156"/>
    </location>
</feature>
<dbReference type="InterPro" id="IPR052706">
    <property type="entry name" value="Membrane-Transporter-like"/>
</dbReference>
<evidence type="ECO:0000313" key="4">
    <source>
        <dbReference type="Proteomes" id="UP000485058"/>
    </source>
</evidence>
<keyword evidence="1" id="KW-1133">Transmembrane helix</keyword>
<evidence type="ECO:0000259" key="2">
    <source>
        <dbReference type="PROSITE" id="PS50801"/>
    </source>
</evidence>
<keyword evidence="1" id="KW-0812">Transmembrane</keyword>
<comment type="caution">
    <text evidence="3">The sequence shown here is derived from an EMBL/GenBank/DDBJ whole genome shotgun (WGS) entry which is preliminary data.</text>
</comment>
<feature type="domain" description="STAS" evidence="2">
    <location>
        <begin position="1"/>
        <end position="44"/>
    </location>
</feature>
<protein>
    <submittedName>
        <fullName evidence="3">STAS domain-containing protein</fullName>
    </submittedName>
</protein>
<dbReference type="PANTHER" id="PTHR43310:SF2">
    <property type="entry name" value="SLC26A_SULP TRANSPORTER DOMAIN-CONTAINING PROTEIN"/>
    <property type="match status" value="1"/>
</dbReference>
<gene>
    <name evidence="3" type="ORF">HaLaN_25355</name>
</gene>
<keyword evidence="4" id="KW-1185">Reference proteome</keyword>
<sequence length="156" mass="15746">MADAPLFIILDCRQVSHVDATGARTFGALVAELSARGINIMFAGGAAGGAAQGEEGGQGGVLKALVIGFINVTVGLPSLIALAAIVFKAPVYAAYLGALCKFLFLAAGVHQLVFVLLSSQPFAIGQVQDVGLIFLSAMASSVAVIGAELGLTPEVM</sequence>
<feature type="transmembrane region" description="Helical" evidence="1">
    <location>
        <begin position="93"/>
        <end position="118"/>
    </location>
</feature>
<dbReference type="InterPro" id="IPR036513">
    <property type="entry name" value="STAS_dom_sf"/>
</dbReference>
<dbReference type="SUPFAM" id="SSF52091">
    <property type="entry name" value="SpoIIaa-like"/>
    <property type="match status" value="1"/>
</dbReference>
<feature type="transmembrane region" description="Helical" evidence="1">
    <location>
        <begin position="64"/>
        <end position="87"/>
    </location>
</feature>
<evidence type="ECO:0000313" key="3">
    <source>
        <dbReference type="EMBL" id="GFH27092.1"/>
    </source>
</evidence>
<organism evidence="3 4">
    <name type="scientific">Haematococcus lacustris</name>
    <name type="common">Green alga</name>
    <name type="synonym">Haematococcus pluvialis</name>
    <dbReference type="NCBI Taxonomy" id="44745"/>
    <lineage>
        <taxon>Eukaryota</taxon>
        <taxon>Viridiplantae</taxon>
        <taxon>Chlorophyta</taxon>
        <taxon>core chlorophytes</taxon>
        <taxon>Chlorophyceae</taxon>
        <taxon>CS clade</taxon>
        <taxon>Chlamydomonadales</taxon>
        <taxon>Haematococcaceae</taxon>
        <taxon>Haematococcus</taxon>
    </lineage>
</organism>
<evidence type="ECO:0000256" key="1">
    <source>
        <dbReference type="SAM" id="Phobius"/>
    </source>
</evidence>
<dbReference type="AlphaFoldDB" id="A0A6A0A514"/>
<dbReference type="Pfam" id="PF01740">
    <property type="entry name" value="STAS"/>
    <property type="match status" value="1"/>
</dbReference>
<dbReference type="InterPro" id="IPR002645">
    <property type="entry name" value="STAS_dom"/>
</dbReference>
<accession>A0A6A0A514</accession>
<keyword evidence="1" id="KW-0472">Membrane</keyword>
<dbReference type="PROSITE" id="PS50801">
    <property type="entry name" value="STAS"/>
    <property type="match status" value="1"/>
</dbReference>
<proteinExistence type="predicted"/>
<feature type="non-terminal residue" evidence="3">
    <location>
        <position position="1"/>
    </location>
</feature>
<dbReference type="PANTHER" id="PTHR43310">
    <property type="entry name" value="SULFATE TRANSPORTER YBAR-RELATED"/>
    <property type="match status" value="1"/>
</dbReference>
<dbReference type="Gene3D" id="3.30.750.24">
    <property type="entry name" value="STAS domain"/>
    <property type="match status" value="1"/>
</dbReference>
<name>A0A6A0A514_HAELA</name>
<reference evidence="3 4" key="1">
    <citation type="submission" date="2020-02" db="EMBL/GenBank/DDBJ databases">
        <title>Draft genome sequence of Haematococcus lacustris strain NIES-144.</title>
        <authorList>
            <person name="Morimoto D."/>
            <person name="Nakagawa S."/>
            <person name="Yoshida T."/>
            <person name="Sawayama S."/>
        </authorList>
    </citation>
    <scope>NUCLEOTIDE SEQUENCE [LARGE SCALE GENOMIC DNA]</scope>
    <source>
        <strain evidence="3 4">NIES-144</strain>
    </source>
</reference>
<dbReference type="Proteomes" id="UP000485058">
    <property type="component" value="Unassembled WGS sequence"/>
</dbReference>